<keyword evidence="6" id="KW-0493">Microtubule</keyword>
<feature type="compositionally biased region" description="Pro residues" evidence="12">
    <location>
        <begin position="922"/>
        <end position="935"/>
    </location>
</feature>
<evidence type="ECO:0000256" key="6">
    <source>
        <dbReference type="ARBA" id="ARBA00022701"/>
    </source>
</evidence>
<comment type="subunit">
    <text evidence="3">Interacts with microtubules.</text>
</comment>
<dbReference type="GO" id="GO:0060172">
    <property type="term" value="P:astral microtubule depolymerization"/>
    <property type="evidence" value="ECO:0007669"/>
    <property type="project" value="TreeGrafter"/>
</dbReference>
<keyword evidence="15" id="KW-1185">Reference proteome</keyword>
<dbReference type="OrthoDB" id="46159at2759"/>
<evidence type="ECO:0000313" key="15">
    <source>
        <dbReference type="Proteomes" id="UP000562929"/>
    </source>
</evidence>
<dbReference type="SMART" id="SM01349">
    <property type="entry name" value="TOG"/>
    <property type="match status" value="2"/>
</dbReference>
<protein>
    <submittedName>
        <fullName evidence="14">HEAT repeat containing protein</fullName>
    </submittedName>
</protein>
<dbReference type="InterPro" id="IPR034085">
    <property type="entry name" value="TOG"/>
</dbReference>
<dbReference type="PANTHER" id="PTHR21567:SF9">
    <property type="entry name" value="CLIP-ASSOCIATING PROTEIN"/>
    <property type="match status" value="1"/>
</dbReference>
<evidence type="ECO:0000256" key="1">
    <source>
        <dbReference type="ARBA" id="ARBA00004186"/>
    </source>
</evidence>
<keyword evidence="9" id="KW-0206">Cytoskeleton</keyword>
<dbReference type="GO" id="GO:0051301">
    <property type="term" value="P:cell division"/>
    <property type="evidence" value="ECO:0007669"/>
    <property type="project" value="UniProtKB-KW"/>
</dbReference>
<dbReference type="Pfam" id="PF12348">
    <property type="entry name" value="CLASP_N"/>
    <property type="match status" value="2"/>
</dbReference>
<comment type="subcellular location">
    <subcellularLocation>
        <location evidence="1">Cytoplasm</location>
        <location evidence="1">Cytoskeleton</location>
        <location evidence="1">Spindle</location>
    </subcellularLocation>
</comment>
<evidence type="ECO:0000256" key="12">
    <source>
        <dbReference type="SAM" id="MobiDB-lite"/>
    </source>
</evidence>
<feature type="region of interest" description="Disordered" evidence="12">
    <location>
        <begin position="1135"/>
        <end position="1164"/>
    </location>
</feature>
<feature type="region of interest" description="Disordered" evidence="12">
    <location>
        <begin position="655"/>
        <end position="807"/>
    </location>
</feature>
<dbReference type="Gene3D" id="1.25.10.10">
    <property type="entry name" value="Leucine-rich Repeat Variant"/>
    <property type="match status" value="2"/>
</dbReference>
<reference evidence="14 15" key="1">
    <citation type="journal article" date="2020" name="G3 (Bethesda)">
        <title>Genetic Underpinnings of Host Manipulation by Ophiocordyceps as Revealed by Comparative Transcriptomics.</title>
        <authorList>
            <person name="Will I."/>
            <person name="Das B."/>
            <person name="Trinh T."/>
            <person name="Brachmann A."/>
            <person name="Ohm R.A."/>
            <person name="de Bekker C."/>
        </authorList>
    </citation>
    <scope>NUCLEOTIDE SEQUENCE [LARGE SCALE GENOMIC DNA]</scope>
    <source>
        <strain evidence="14 15">EC05</strain>
    </source>
</reference>
<comment type="function">
    <text evidence="10">Microtubule binding protein that promotes the stabilization of dynamic microtubules. Required for mitotic spindle formation.</text>
</comment>
<evidence type="ECO:0000313" key="14">
    <source>
        <dbReference type="EMBL" id="KAF4592557.1"/>
    </source>
</evidence>
<feature type="region of interest" description="Disordered" evidence="12">
    <location>
        <begin position="602"/>
        <end position="636"/>
    </location>
</feature>
<evidence type="ECO:0000256" key="2">
    <source>
        <dbReference type="ARBA" id="ARBA00009549"/>
    </source>
</evidence>
<feature type="compositionally biased region" description="Basic and acidic residues" evidence="12">
    <location>
        <begin position="743"/>
        <end position="752"/>
    </location>
</feature>
<dbReference type="InterPro" id="IPR024395">
    <property type="entry name" value="CLASP_N_dom"/>
</dbReference>
<dbReference type="InterPro" id="IPR011989">
    <property type="entry name" value="ARM-like"/>
</dbReference>
<dbReference type="PROSITE" id="PS50077">
    <property type="entry name" value="HEAT_REPEAT"/>
    <property type="match status" value="1"/>
</dbReference>
<feature type="compositionally biased region" description="Low complexity" evidence="12">
    <location>
        <begin position="603"/>
        <end position="617"/>
    </location>
</feature>
<dbReference type="AlphaFoldDB" id="A0A8H4VFS8"/>
<dbReference type="GO" id="GO:0031110">
    <property type="term" value="P:regulation of microtubule polymerization or depolymerization"/>
    <property type="evidence" value="ECO:0007669"/>
    <property type="project" value="UniProtKB-ARBA"/>
</dbReference>
<accession>A0A8H4VFS8</accession>
<dbReference type="InterPro" id="IPR016024">
    <property type="entry name" value="ARM-type_fold"/>
</dbReference>
<keyword evidence="4" id="KW-0963">Cytoplasm</keyword>
<feature type="region of interest" description="Disordered" evidence="12">
    <location>
        <begin position="58"/>
        <end position="82"/>
    </location>
</feature>
<dbReference type="GO" id="GO:0090307">
    <property type="term" value="P:mitotic spindle assembly"/>
    <property type="evidence" value="ECO:0007669"/>
    <property type="project" value="TreeGrafter"/>
</dbReference>
<comment type="similarity">
    <text evidence="2">Belongs to the CLASP family.</text>
</comment>
<dbReference type="GO" id="GO:0005881">
    <property type="term" value="C:cytoplasmic microtubule"/>
    <property type="evidence" value="ECO:0007669"/>
    <property type="project" value="TreeGrafter"/>
</dbReference>
<evidence type="ECO:0000256" key="3">
    <source>
        <dbReference type="ARBA" id="ARBA00011375"/>
    </source>
</evidence>
<dbReference type="SUPFAM" id="SSF48371">
    <property type="entry name" value="ARM repeat"/>
    <property type="match status" value="1"/>
</dbReference>
<dbReference type="GO" id="GO:1990023">
    <property type="term" value="C:mitotic spindle midzone"/>
    <property type="evidence" value="ECO:0007669"/>
    <property type="project" value="TreeGrafter"/>
</dbReference>
<feature type="compositionally biased region" description="Basic and acidic residues" evidence="12">
    <location>
        <begin position="870"/>
        <end position="884"/>
    </location>
</feature>
<feature type="domain" description="TOG" evidence="13">
    <location>
        <begin position="101"/>
        <end position="334"/>
    </location>
</feature>
<feature type="compositionally biased region" description="Low complexity" evidence="12">
    <location>
        <begin position="768"/>
        <end position="783"/>
    </location>
</feature>
<evidence type="ECO:0000259" key="13">
    <source>
        <dbReference type="SMART" id="SM01349"/>
    </source>
</evidence>
<feature type="compositionally biased region" description="Polar residues" evidence="12">
    <location>
        <begin position="671"/>
        <end position="696"/>
    </location>
</feature>
<dbReference type="Proteomes" id="UP000562929">
    <property type="component" value="Unassembled WGS sequence"/>
</dbReference>
<dbReference type="EMBL" id="JAACLJ010000002">
    <property type="protein sequence ID" value="KAF4592557.1"/>
    <property type="molecule type" value="Genomic_DNA"/>
</dbReference>
<feature type="repeat" description="HEAT" evidence="11">
    <location>
        <begin position="269"/>
        <end position="307"/>
    </location>
</feature>
<evidence type="ECO:0000256" key="5">
    <source>
        <dbReference type="ARBA" id="ARBA00022618"/>
    </source>
</evidence>
<evidence type="ECO:0000256" key="4">
    <source>
        <dbReference type="ARBA" id="ARBA00022490"/>
    </source>
</evidence>
<gene>
    <name evidence="14" type="ORF">GQ602_002856</name>
</gene>
<proteinExistence type="inferred from homology"/>
<feature type="compositionally biased region" description="Low complexity" evidence="12">
    <location>
        <begin position="892"/>
        <end position="903"/>
    </location>
</feature>
<dbReference type="GO" id="GO:1902903">
    <property type="term" value="P:regulation of supramolecular fiber organization"/>
    <property type="evidence" value="ECO:0007669"/>
    <property type="project" value="UniProtKB-ARBA"/>
</dbReference>
<keyword evidence="8" id="KW-0131">Cell cycle</keyword>
<comment type="caution">
    <text evidence="14">The sequence shown here is derived from an EMBL/GenBank/DDBJ whole genome shotgun (WGS) entry which is preliminary data.</text>
</comment>
<organism evidence="14 15">
    <name type="scientific">Ophiocordyceps camponoti-floridani</name>
    <dbReference type="NCBI Taxonomy" id="2030778"/>
    <lineage>
        <taxon>Eukaryota</taxon>
        <taxon>Fungi</taxon>
        <taxon>Dikarya</taxon>
        <taxon>Ascomycota</taxon>
        <taxon>Pezizomycotina</taxon>
        <taxon>Sordariomycetes</taxon>
        <taxon>Hypocreomycetidae</taxon>
        <taxon>Hypocreales</taxon>
        <taxon>Ophiocordycipitaceae</taxon>
        <taxon>Ophiocordyceps</taxon>
    </lineage>
</organism>
<keyword evidence="7" id="KW-0677">Repeat</keyword>
<evidence type="ECO:0000256" key="9">
    <source>
        <dbReference type="ARBA" id="ARBA00023212"/>
    </source>
</evidence>
<feature type="compositionally biased region" description="Basic and acidic residues" evidence="12">
    <location>
        <begin position="852"/>
        <end position="864"/>
    </location>
</feature>
<keyword evidence="8" id="KW-0498">Mitosis</keyword>
<dbReference type="InterPro" id="IPR021133">
    <property type="entry name" value="HEAT_type_2"/>
</dbReference>
<dbReference type="GO" id="GO:0008017">
    <property type="term" value="F:microtubule binding"/>
    <property type="evidence" value="ECO:0007669"/>
    <property type="project" value="TreeGrafter"/>
</dbReference>
<feature type="compositionally biased region" description="Low complexity" evidence="12">
    <location>
        <begin position="1153"/>
        <end position="1164"/>
    </location>
</feature>
<evidence type="ECO:0000256" key="8">
    <source>
        <dbReference type="ARBA" id="ARBA00022776"/>
    </source>
</evidence>
<evidence type="ECO:0000256" key="7">
    <source>
        <dbReference type="ARBA" id="ARBA00022737"/>
    </source>
</evidence>
<sequence>MNRTLLQTDGKPYCFVDRVFKINVTTRSLRVDFPLQTRHRPRAFFFSHSFRSDALRASYRRPPSTDDASPDAIPAATDPPSSLPETLTALHRDPFSTNSAEMADTKLTDQQVADLTALLRSDASFDVKVQRVTAVKSGIKQHNVPEASAPLLFDGLRVASSSQHAALVNAGFTALNHLVTRLSRQEPRLLAKEAPRTLSVIIDRLGDHKDKFRALASQALTTLYLVAPVDVERVIRNQAMVGKNSRAKEAAMQWLLQMHREQGLQFRAYVPLLMELLEDADGNVRDAAKSTVIELFKTAPNAAKSDLKRQLKNFKVRPAIEQAIVKTLGPTGRPETPSDARPVNLTASVSSLTSDRATTPVTESPAEAVEPLYVNTHRELEDLFRGMTGHFDGKETEQNWLKREQSMSTLRKLMAGNAPADFADAFLTGLRAMLDGIIKAINSLRTSLSKEGCGLVQDMAVTLGPAMDPMVELLMQTLVKLSAGTKKISSQLANVTVDTIIARVTYTGRLMQHVWAACQDKNVQPRLYATGWLKTLLKKEGHHKNHVEHTGGVDMMEKCIKKGLGDANPGVREKMRSTYWAFWAVWPAKADAIMSDLDPTAQKLLNKDPNNPNTPNKGTEAPRPGLGLSKSTMTAGKPSVREAMMAQRRANMAAKNLPPRPGSAMAHISPVRSTSNSLAKTVPATTRTRQEATISVNAGGMSVAPMRPARRRPDVARPATAGPYSVREHPAMEAASPESAESTPRRAQEPTPKRTTQRPRLAAVDTNGASSSSPRSASRIPSPRGSPPTRQARSATTGASPSVSPKAYEDLTMVVPEMPSIAATLTRMKTADGQKTQSLEVTPVRSVPETEAEAHEETPSKEMKSPVSERLAKEIELPQEERPANKIKLPQEETPATTEPTMTVPVLNDKPINEDAASISLPAPPQPQPPPPPSPRKARQNSRLLDSGINKIRTKTLEVHGFRKLQSLLRDARTPVPDDKLQALVLALFSYLEDPLEGLPADKAQDVRAQMVATVKLVLNRDGEAFKPFVGRGVEALLTARSGYDVKAHVVGGIELLASDLVSLADPPTLTTTLTTKLQSCPDESTPPTCRTLSMGLTLLRTLITPPLLLTPPPTRPLPNHDPRKTMPLLAPFGREDGGGQAVRRPAPPPGRGPLLVLAGGRLG</sequence>
<dbReference type="GO" id="GO:0005876">
    <property type="term" value="C:spindle microtubule"/>
    <property type="evidence" value="ECO:0007669"/>
    <property type="project" value="TreeGrafter"/>
</dbReference>
<name>A0A8H4VFS8_9HYPO</name>
<dbReference type="PANTHER" id="PTHR21567">
    <property type="entry name" value="CLASP"/>
    <property type="match status" value="1"/>
</dbReference>
<keyword evidence="5" id="KW-0132">Cell division</keyword>
<feature type="region of interest" description="Disordered" evidence="12">
    <location>
        <begin position="831"/>
        <end position="946"/>
    </location>
</feature>
<evidence type="ECO:0000256" key="10">
    <source>
        <dbReference type="ARBA" id="ARBA00024889"/>
    </source>
</evidence>
<feature type="domain" description="TOG" evidence="13">
    <location>
        <begin position="376"/>
        <end position="617"/>
    </location>
</feature>
<dbReference type="GO" id="GO:0005815">
    <property type="term" value="C:microtubule organizing center"/>
    <property type="evidence" value="ECO:0007669"/>
    <property type="project" value="TreeGrafter"/>
</dbReference>
<feature type="compositionally biased region" description="Low complexity" evidence="12">
    <location>
        <begin position="732"/>
        <end position="742"/>
    </location>
</feature>
<evidence type="ECO:0000256" key="11">
    <source>
        <dbReference type="PROSITE-ProRule" id="PRU00103"/>
    </source>
</evidence>
<feature type="compositionally biased region" description="Polar residues" evidence="12">
    <location>
        <begin position="789"/>
        <end position="803"/>
    </location>
</feature>